<dbReference type="AlphaFoldDB" id="A0AAW2DL50"/>
<feature type="compositionally biased region" description="Pro residues" evidence="8">
    <location>
        <begin position="492"/>
        <end position="501"/>
    </location>
</feature>
<dbReference type="PROSITE" id="PS50181">
    <property type="entry name" value="FBOX"/>
    <property type="match status" value="1"/>
</dbReference>
<evidence type="ECO:0000256" key="4">
    <source>
        <dbReference type="ARBA" id="ARBA00022449"/>
    </source>
</evidence>
<evidence type="ECO:0000256" key="8">
    <source>
        <dbReference type="SAM" id="MobiDB-lite"/>
    </source>
</evidence>
<dbReference type="PANTHER" id="PTHR31286:SF62">
    <property type="entry name" value="ZINC FINGER, CCHC-TYPE-LIKE PROTEIN"/>
    <property type="match status" value="1"/>
</dbReference>
<keyword evidence="6 9" id="KW-1133">Transmembrane helix</keyword>
<evidence type="ECO:0000256" key="6">
    <source>
        <dbReference type="ARBA" id="ARBA00022989"/>
    </source>
</evidence>
<dbReference type="Pfam" id="PF00646">
    <property type="entry name" value="F-box"/>
    <property type="match status" value="1"/>
</dbReference>
<feature type="compositionally biased region" description="Polar residues" evidence="8">
    <location>
        <begin position="573"/>
        <end position="618"/>
    </location>
</feature>
<dbReference type="GO" id="GO:0016020">
    <property type="term" value="C:membrane"/>
    <property type="evidence" value="ECO:0007669"/>
    <property type="project" value="UniProtKB-SubCell"/>
</dbReference>
<keyword evidence="12" id="KW-1185">Reference proteome</keyword>
<feature type="compositionally biased region" description="Low complexity" evidence="8">
    <location>
        <begin position="502"/>
        <end position="511"/>
    </location>
</feature>
<organism evidence="11 12">
    <name type="scientific">Lithocarpus litseifolius</name>
    <dbReference type="NCBI Taxonomy" id="425828"/>
    <lineage>
        <taxon>Eukaryota</taxon>
        <taxon>Viridiplantae</taxon>
        <taxon>Streptophyta</taxon>
        <taxon>Embryophyta</taxon>
        <taxon>Tracheophyta</taxon>
        <taxon>Spermatophyta</taxon>
        <taxon>Magnoliopsida</taxon>
        <taxon>eudicotyledons</taxon>
        <taxon>Gunneridae</taxon>
        <taxon>Pentapetalae</taxon>
        <taxon>rosids</taxon>
        <taxon>fabids</taxon>
        <taxon>Fagales</taxon>
        <taxon>Fagaceae</taxon>
        <taxon>Lithocarpus</taxon>
    </lineage>
</organism>
<feature type="region of interest" description="Disordered" evidence="8">
    <location>
        <begin position="570"/>
        <end position="671"/>
    </location>
</feature>
<dbReference type="SMART" id="SM00256">
    <property type="entry name" value="FBOX"/>
    <property type="match status" value="1"/>
</dbReference>
<keyword evidence="7 9" id="KW-0472">Membrane</keyword>
<evidence type="ECO:0000256" key="2">
    <source>
        <dbReference type="ARBA" id="ARBA00008349"/>
    </source>
</evidence>
<dbReference type="InterPro" id="IPR036047">
    <property type="entry name" value="F-box-like_dom_sf"/>
</dbReference>
<dbReference type="PANTHER" id="PTHR31286">
    <property type="entry name" value="GLYCINE-RICH CELL WALL STRUCTURAL PROTEIN 1.8-LIKE"/>
    <property type="match status" value="1"/>
</dbReference>
<comment type="similarity">
    <text evidence="2">Belongs to the nucleotide-sugar transporter family. UDP-galactose:UMP antiporter (TC 2.A.7.11) subfamily.</text>
</comment>
<protein>
    <recommendedName>
        <fullName evidence="10">F-box domain-containing protein</fullName>
    </recommendedName>
</protein>
<evidence type="ECO:0000313" key="11">
    <source>
        <dbReference type="EMBL" id="KAL0011141.1"/>
    </source>
</evidence>
<dbReference type="InterPro" id="IPR001810">
    <property type="entry name" value="F-box_dom"/>
</dbReference>
<dbReference type="Pfam" id="PF14392">
    <property type="entry name" value="zf-CCHC_4"/>
    <property type="match status" value="1"/>
</dbReference>
<dbReference type="InterPro" id="IPR013657">
    <property type="entry name" value="SCL35B1-4/HUT1"/>
</dbReference>
<feature type="region of interest" description="Disordered" evidence="8">
    <location>
        <begin position="484"/>
        <end position="520"/>
    </location>
</feature>
<evidence type="ECO:0000313" key="12">
    <source>
        <dbReference type="Proteomes" id="UP001459277"/>
    </source>
</evidence>
<dbReference type="InterPro" id="IPR025836">
    <property type="entry name" value="Zn_knuckle_CX2CX4HX4C"/>
</dbReference>
<dbReference type="GO" id="GO:0015297">
    <property type="term" value="F:antiporter activity"/>
    <property type="evidence" value="ECO:0007669"/>
    <property type="project" value="UniProtKB-KW"/>
</dbReference>
<gene>
    <name evidence="11" type="ORF">SO802_006249</name>
</gene>
<keyword evidence="3" id="KW-0813">Transport</keyword>
<proteinExistence type="inferred from homology"/>
<accession>A0AAW2DL50</accession>
<evidence type="ECO:0000256" key="7">
    <source>
        <dbReference type="ARBA" id="ARBA00023136"/>
    </source>
</evidence>
<dbReference type="EMBL" id="JAZDWU010000002">
    <property type="protein sequence ID" value="KAL0011141.1"/>
    <property type="molecule type" value="Genomic_DNA"/>
</dbReference>
<reference evidence="11 12" key="1">
    <citation type="submission" date="2024-01" db="EMBL/GenBank/DDBJ databases">
        <title>A telomere-to-telomere, gap-free genome of sweet tea (Lithocarpus litseifolius).</title>
        <authorList>
            <person name="Zhou J."/>
        </authorList>
    </citation>
    <scope>NUCLEOTIDE SEQUENCE [LARGE SCALE GENOMIC DNA]</scope>
    <source>
        <strain evidence="11">Zhou-2022a</strain>
        <tissue evidence="11">Leaf</tissue>
    </source>
</reference>
<dbReference type="Pfam" id="PF08449">
    <property type="entry name" value="UAA"/>
    <property type="match status" value="1"/>
</dbReference>
<feature type="transmembrane region" description="Helical" evidence="9">
    <location>
        <begin position="815"/>
        <end position="842"/>
    </location>
</feature>
<evidence type="ECO:0000256" key="1">
    <source>
        <dbReference type="ARBA" id="ARBA00004141"/>
    </source>
</evidence>
<evidence type="ECO:0000256" key="3">
    <source>
        <dbReference type="ARBA" id="ARBA00022448"/>
    </source>
</evidence>
<dbReference type="InterPro" id="IPR025558">
    <property type="entry name" value="DUF4283"/>
</dbReference>
<feature type="domain" description="F-box" evidence="10">
    <location>
        <begin position="15"/>
        <end position="63"/>
    </location>
</feature>
<dbReference type="InterPro" id="IPR040256">
    <property type="entry name" value="At4g02000-like"/>
</dbReference>
<sequence>MSPPKTMTRNKASTSDRISNLPTEIIENILLRLPLRDTVKTCVLSKNWNEKWKAVPQIVFDKSFCTQYPRSYNMRETLFNCPLNSIRFRNTPILASVTIKATEDFVPESGEFQPADMTEVFHGLPVIEDLFVGYNLLMLNYGAAADENAAVEFLETQDFLDISLKKLREVEMLTFDDSKPAVALTSLPGEGDLVPCDNNVIARLVGLFSGIRETHRTALSSVNLAMEEITKHWSMLSLSEKEGSGLHLRKEQAIAEYAIAARFLTKRPLNIEAIANTFTPLWRAKSGFKIKNLGNHLILFSFDNLGDVDRILKSEPWCFDKHLMVLSQFDKDTPLNPLELKKVSFWVQVFDIPVRFRNREVAEQICEAIGSIIHPTDASNINGGSFIRVRVRVDISLPLYRGRLITLEDGKEHWVSFKYERLPNLCYWCGLLTHGDRDCNKWIDSEGSLQKEDQQFGPWLRAPPFQASRKSVLSVPGFFAKKKKENPVHYSPEPPSQPPMAAPETTSMSTPPNMPTFNAKDLIRSNPEKAGNIQTISNSKEDPTMNLPPTKDFEQLIREIDQDISCFDHSEGPQVNISGPSIKSDTGPYTDTLNTQLNIPKPLQDSTNLDRSNQNQAQEGKKWTRIQRPSLPSDDQILGIPLGKHLHPSSHDESPPTKRKTPLGENQNAHPSELDEVLKTIQPSVTQEMNDQLLMLFTRIKTREGNHHYQTKKANLYKVRTTGVDIRSVPPILLTVPLPTKPSPPLPALPTHQAQASPSLSKSFHGSLSTEMLFCSTIVGLPLLIPPLLVMGELFKAWVSCWEHPYVYGVLGFEAMATFVGQVSVLSLIALFGAATTAMMYIK</sequence>
<evidence type="ECO:0000259" key="10">
    <source>
        <dbReference type="PROSITE" id="PS50181"/>
    </source>
</evidence>
<dbReference type="SUPFAM" id="SSF81383">
    <property type="entry name" value="F-box domain"/>
    <property type="match status" value="1"/>
</dbReference>
<dbReference type="Proteomes" id="UP001459277">
    <property type="component" value="Unassembled WGS sequence"/>
</dbReference>
<comment type="caution">
    <text evidence="11">The sequence shown here is derived from an EMBL/GenBank/DDBJ whole genome shotgun (WGS) entry which is preliminary data.</text>
</comment>
<comment type="subcellular location">
    <subcellularLocation>
        <location evidence="1">Membrane</location>
        <topology evidence="1">Multi-pass membrane protein</topology>
    </subcellularLocation>
</comment>
<keyword evidence="4" id="KW-0050">Antiport</keyword>
<keyword evidence="5 9" id="KW-0812">Transmembrane</keyword>
<evidence type="ECO:0000256" key="5">
    <source>
        <dbReference type="ARBA" id="ARBA00022692"/>
    </source>
</evidence>
<dbReference type="Pfam" id="PF14111">
    <property type="entry name" value="DUF4283"/>
    <property type="match status" value="1"/>
</dbReference>
<name>A0AAW2DL50_9ROSI</name>
<evidence type="ECO:0000256" key="9">
    <source>
        <dbReference type="SAM" id="Phobius"/>
    </source>
</evidence>